<keyword evidence="1" id="KW-0472">Membrane</keyword>
<evidence type="ECO:0000313" key="2">
    <source>
        <dbReference type="EMBL" id="APG79107.1"/>
    </source>
</evidence>
<organism evidence="2">
    <name type="scientific">Hubei lepidoptera virus 5</name>
    <dbReference type="NCBI Taxonomy" id="1922907"/>
    <lineage>
        <taxon>Viruses</taxon>
        <taxon>Riboviria</taxon>
    </lineage>
</organism>
<accession>A0A1L3KP01</accession>
<evidence type="ECO:0008006" key="3">
    <source>
        <dbReference type="Google" id="ProtNLM"/>
    </source>
</evidence>
<evidence type="ECO:0000256" key="1">
    <source>
        <dbReference type="SAM" id="Phobius"/>
    </source>
</evidence>
<reference evidence="2" key="1">
    <citation type="journal article" date="2016" name="Nature">
        <title>Redefining the invertebrate RNA virosphere.</title>
        <authorList>
            <person name="Shi M."/>
            <person name="Lin X.D."/>
            <person name="Tian J.H."/>
            <person name="Chen L.J."/>
            <person name="Chen X."/>
            <person name="Li C.X."/>
            <person name="Qin X.C."/>
            <person name="Li J."/>
            <person name="Cao J.P."/>
            <person name="Eden J.S."/>
            <person name="Buchmann J."/>
            <person name="Wang W."/>
            <person name="Xu J."/>
            <person name="Holmes E.C."/>
            <person name="Zhang Y.Z."/>
        </authorList>
    </citation>
    <scope>NUCLEOTIDE SEQUENCE</scope>
    <source>
        <strain evidence="2">LCM63289</strain>
    </source>
</reference>
<name>A0A1L3KP01_9VIRU</name>
<keyword evidence="1" id="KW-1133">Transmembrane helix</keyword>
<dbReference type="Pfam" id="PF24664">
    <property type="entry name" value="Monjiviricetes_fusion"/>
    <property type="match status" value="1"/>
</dbReference>
<sequence>MSPADSLRLIVAISVMGSVATQNIGYDCASDQSNYTTISLIDVGNCIFTEDDFHEEKTEIQLIQTKESMYIDTFSCLINLHYNIFYCGMHSHNSMVKGGVVSETYMLTRDECNTFHKFRRARIYGQEFLISRFNETETRWITLAGGISHDGTCTGGSFNNRWGNYRGVVAHGQLTTLFSTGTALRMMKNNAIKLPSGLVCEMDSVECIDPVYGMTFWNAEKLYSCAPDSYHVLYEGVATKMITSMGVGLDGEMKKNTMFSVKEDEQLFTLATIGTKNICKYTAFQTEHPQYLIVERENGGFPFKKLPIPTSELDLFLYVNAKVVHVTRGIERSIKSMYKALSIEICELERKHLSTLLTLAFTSPVSFAYQYMNSPGYTAISSGEVIHVVKCHPVPVVPRKDDDCTIEHPVFYANESYYLTPRSHLLQKTGTPMPCADILTPEYKINGRWYSFRRGMTPTTSPRVLTPKNPLKWSGLDLGNIMRAGIYTPEQIEEVRHQIMYPQERQAIREVVTGALNGDSVSHSNLNYGIFLDKKVLKSQFHTWWLETWGWFRWIGEFGSIAFSIYIIYLIIKNVSVAIFRLKALHELFGCSLILVTSLVDGLADYILHRNSHKFNNKKDTEMRVDHERNVNEDIPLTSTRKGDMAVFMSIPNAPPEH</sequence>
<dbReference type="EMBL" id="KX884627">
    <property type="protein sequence ID" value="APG79107.1"/>
    <property type="molecule type" value="Genomic_RNA"/>
</dbReference>
<proteinExistence type="predicted"/>
<protein>
    <recommendedName>
        <fullName evidence="3">Glycoprotein</fullName>
    </recommendedName>
</protein>
<feature type="transmembrane region" description="Helical" evidence="1">
    <location>
        <begin position="551"/>
        <end position="572"/>
    </location>
</feature>
<keyword evidence="1" id="KW-0812">Transmembrane</keyword>